<dbReference type="GO" id="GO:0004067">
    <property type="term" value="F:asparaginase activity"/>
    <property type="evidence" value="ECO:0007669"/>
    <property type="project" value="UniProtKB-UniRule"/>
</dbReference>
<name>A0A4R2KX25_9GAMM</name>
<comment type="similarity">
    <text evidence="1">Belongs to the asparaginase 1 family.</text>
</comment>
<feature type="active site" evidence="5">
    <location>
        <position position="54"/>
    </location>
</feature>
<dbReference type="OrthoDB" id="9788068at2"/>
<dbReference type="Gene3D" id="3.40.50.1170">
    <property type="entry name" value="L-asparaginase, N-terminal domain"/>
    <property type="match status" value="1"/>
</dbReference>
<dbReference type="Proteomes" id="UP000294980">
    <property type="component" value="Unassembled WGS sequence"/>
</dbReference>
<dbReference type="RefSeq" id="WP_117316019.1">
    <property type="nucleotide sequence ID" value="NZ_QQSW01000005.1"/>
</dbReference>
<feature type="domain" description="L-asparaginase N-terminal" evidence="7">
    <location>
        <begin position="46"/>
        <end position="208"/>
    </location>
</feature>
<protein>
    <submittedName>
        <fullName evidence="8">Asparaginase</fullName>
    </submittedName>
</protein>
<dbReference type="InterPro" id="IPR036152">
    <property type="entry name" value="Asp/glu_Ase-like_sf"/>
</dbReference>
<comment type="caution">
    <text evidence="8">The sequence shown here is derived from an EMBL/GenBank/DDBJ whole genome shotgun (WGS) entry which is preliminary data.</text>
</comment>
<keyword evidence="2" id="KW-0378">Hydrolase</keyword>
<accession>A0A4R2KX25</accession>
<evidence type="ECO:0000256" key="6">
    <source>
        <dbReference type="SAM" id="SignalP"/>
    </source>
</evidence>
<feature type="active site" description="O-isoaspartyl threonine intermediate" evidence="3">
    <location>
        <position position="54"/>
    </location>
</feature>
<keyword evidence="6" id="KW-0732">Signal</keyword>
<gene>
    <name evidence="8" type="ORF">EV688_10649</name>
</gene>
<evidence type="ECO:0000313" key="9">
    <source>
        <dbReference type="Proteomes" id="UP000294980"/>
    </source>
</evidence>
<reference evidence="8 9" key="1">
    <citation type="submission" date="2019-03" db="EMBL/GenBank/DDBJ databases">
        <title>Genomic Encyclopedia of Type Strains, Phase IV (KMG-IV): sequencing the most valuable type-strain genomes for metagenomic binning, comparative biology and taxonomic classification.</title>
        <authorList>
            <person name="Goeker M."/>
        </authorList>
    </citation>
    <scope>NUCLEOTIDE SEQUENCE [LARGE SCALE GENOMIC DNA]</scope>
    <source>
        <strain evidence="8 9">DSM 23344</strain>
    </source>
</reference>
<dbReference type="PIRSF" id="PIRSF001220">
    <property type="entry name" value="L-ASNase_gatD"/>
    <property type="match status" value="1"/>
</dbReference>
<dbReference type="PANTHER" id="PTHR11707:SF28">
    <property type="entry name" value="60 KDA LYSOPHOSPHOLIPASE"/>
    <property type="match status" value="1"/>
</dbReference>
<dbReference type="InterPro" id="IPR027474">
    <property type="entry name" value="L-asparaginase_N"/>
</dbReference>
<evidence type="ECO:0000256" key="2">
    <source>
        <dbReference type="ARBA" id="ARBA00022801"/>
    </source>
</evidence>
<dbReference type="InterPro" id="IPR006034">
    <property type="entry name" value="Asparaginase/glutaminase-like"/>
</dbReference>
<dbReference type="PIRSF" id="PIRSF500176">
    <property type="entry name" value="L_ASNase"/>
    <property type="match status" value="1"/>
</dbReference>
<dbReference type="InterPro" id="IPR020827">
    <property type="entry name" value="Asparaginase/glutaminase_AS1"/>
</dbReference>
<organism evidence="8 9">
    <name type="scientific">Chromatocurvus halotolerans</name>
    <dbReference type="NCBI Taxonomy" id="1132028"/>
    <lineage>
        <taxon>Bacteria</taxon>
        <taxon>Pseudomonadati</taxon>
        <taxon>Pseudomonadota</taxon>
        <taxon>Gammaproteobacteria</taxon>
        <taxon>Cellvibrionales</taxon>
        <taxon>Halieaceae</taxon>
        <taxon>Chromatocurvus</taxon>
    </lineage>
</organism>
<dbReference type="Gene3D" id="3.40.50.40">
    <property type="match status" value="1"/>
</dbReference>
<dbReference type="InterPro" id="IPR004550">
    <property type="entry name" value="AsnASE_II"/>
</dbReference>
<feature type="binding site" evidence="4">
    <location>
        <begin position="135"/>
        <end position="136"/>
    </location>
    <ligand>
        <name>substrate</name>
    </ligand>
</feature>
<feature type="signal peptide" evidence="6">
    <location>
        <begin position="1"/>
        <end position="37"/>
    </location>
</feature>
<keyword evidence="9" id="KW-1185">Reference proteome</keyword>
<dbReference type="Pfam" id="PF00710">
    <property type="entry name" value="Asparaginase"/>
    <property type="match status" value="1"/>
</dbReference>
<dbReference type="CDD" id="cd08964">
    <property type="entry name" value="L-asparaginase_II"/>
    <property type="match status" value="1"/>
</dbReference>
<feature type="chain" id="PRO_5020369465" evidence="6">
    <location>
        <begin position="38"/>
        <end position="381"/>
    </location>
</feature>
<dbReference type="SMART" id="SM00870">
    <property type="entry name" value="Asparaginase"/>
    <property type="match status" value="1"/>
</dbReference>
<evidence type="ECO:0000256" key="3">
    <source>
        <dbReference type="PIRSR" id="PIRSR001220-1"/>
    </source>
</evidence>
<sequence>MFAGVPGTGHRTGARSATFPRLVIVLFTLCLPMVSAASDDADLPTVLIVATGGTIAGVQDDPDDPARYRAGSLDAAQIIASVPELETHARIDTLQFSNVPSTKITPEQWVQLSRQITQRLQETDDLAGIVVTHGTDRLEETAFFLHLTVQSEKPVIVVGAQRPATSASADGPANLLAAVKTAASPDSRDKGVLVVMDERILSARTVRKDYPRMGGFMTGQIGLVGSEGPQYLFSPTRPHTHRSEFELADDTVLPAVDLVFSYSGGEGPQYAEPPSGVVITATNMRCQEMLSVVALAREGSTVVTAFPTGESLGRVRPVEESAPARAREGCPELEGDPRWEGAWIPPLPAPRMTPQKARILLMLALEKTRDRSELERIFTAY</sequence>
<evidence type="ECO:0000313" key="8">
    <source>
        <dbReference type="EMBL" id="TCO75859.1"/>
    </source>
</evidence>
<evidence type="ECO:0000256" key="5">
    <source>
        <dbReference type="PROSITE-ProRule" id="PRU10099"/>
    </source>
</evidence>
<dbReference type="FunFam" id="3.40.50.1170:FF:000001">
    <property type="entry name" value="L-asparaginase 2"/>
    <property type="match status" value="1"/>
</dbReference>
<dbReference type="SUPFAM" id="SSF53774">
    <property type="entry name" value="Glutaminase/Asparaginase"/>
    <property type="match status" value="1"/>
</dbReference>
<feature type="binding site" evidence="4">
    <location>
        <position position="101"/>
    </location>
    <ligand>
        <name>substrate</name>
    </ligand>
</feature>
<dbReference type="PRINTS" id="PR00139">
    <property type="entry name" value="ASNGLNASE"/>
</dbReference>
<proteinExistence type="inferred from homology"/>
<evidence type="ECO:0000256" key="1">
    <source>
        <dbReference type="ARBA" id="ARBA00010518"/>
    </source>
</evidence>
<dbReference type="GO" id="GO:0006528">
    <property type="term" value="P:asparagine metabolic process"/>
    <property type="evidence" value="ECO:0007669"/>
    <property type="project" value="InterPro"/>
</dbReference>
<dbReference type="InterPro" id="IPR027473">
    <property type="entry name" value="L-asparaginase_C"/>
</dbReference>
<dbReference type="PROSITE" id="PS51732">
    <property type="entry name" value="ASN_GLN_ASE_3"/>
    <property type="match status" value="1"/>
</dbReference>
<dbReference type="PANTHER" id="PTHR11707">
    <property type="entry name" value="L-ASPARAGINASE"/>
    <property type="match status" value="1"/>
</dbReference>
<dbReference type="AlphaFoldDB" id="A0A4R2KX25"/>
<evidence type="ECO:0000256" key="4">
    <source>
        <dbReference type="PIRSR" id="PIRSR001220-2"/>
    </source>
</evidence>
<evidence type="ECO:0000259" key="7">
    <source>
        <dbReference type="Pfam" id="PF00710"/>
    </source>
</evidence>
<dbReference type="PROSITE" id="PS00144">
    <property type="entry name" value="ASN_GLN_ASE_1"/>
    <property type="match status" value="1"/>
</dbReference>
<dbReference type="InterPro" id="IPR037152">
    <property type="entry name" value="L-asparaginase_N_sf"/>
</dbReference>
<dbReference type="EMBL" id="SLWX01000006">
    <property type="protein sequence ID" value="TCO75859.1"/>
    <property type="molecule type" value="Genomic_DNA"/>
</dbReference>